<dbReference type="InterPro" id="IPR013783">
    <property type="entry name" value="Ig-like_fold"/>
</dbReference>
<dbReference type="CDD" id="cd00099">
    <property type="entry name" value="IgV"/>
    <property type="match status" value="1"/>
</dbReference>
<evidence type="ECO:0000256" key="4">
    <source>
        <dbReference type="ARBA" id="ARBA00023136"/>
    </source>
</evidence>
<evidence type="ECO:0000256" key="9">
    <source>
        <dbReference type="SAM" id="Phobius"/>
    </source>
</evidence>
<dbReference type="Pfam" id="PF13927">
    <property type="entry name" value="Ig_3"/>
    <property type="match status" value="2"/>
</dbReference>
<feature type="domain" description="Ig-like" evidence="10">
    <location>
        <begin position="435"/>
        <end position="532"/>
    </location>
</feature>
<dbReference type="InterPro" id="IPR013098">
    <property type="entry name" value="Ig_I-set"/>
</dbReference>
<dbReference type="InterPro" id="IPR036179">
    <property type="entry name" value="Ig-like_dom_sf"/>
</dbReference>
<evidence type="ECO:0000256" key="8">
    <source>
        <dbReference type="SAM" id="MobiDB-lite"/>
    </source>
</evidence>
<dbReference type="InterPro" id="IPR051275">
    <property type="entry name" value="Cell_adhesion_signaling"/>
</dbReference>
<dbReference type="InParanoid" id="C3YXV4"/>
<protein>
    <recommendedName>
        <fullName evidence="10">Ig-like domain-containing protein</fullName>
    </recommendedName>
</protein>
<dbReference type="Pfam" id="PF07679">
    <property type="entry name" value="I-set"/>
    <property type="match status" value="1"/>
</dbReference>
<feature type="domain" description="Ig-like" evidence="10">
    <location>
        <begin position="164"/>
        <end position="253"/>
    </location>
</feature>
<feature type="domain" description="Ig-like" evidence="10">
    <location>
        <begin position="262"/>
        <end position="332"/>
    </location>
</feature>
<reference evidence="11" key="1">
    <citation type="journal article" date="2008" name="Nature">
        <title>The amphioxus genome and the evolution of the chordate karyotype.</title>
        <authorList>
            <consortium name="US DOE Joint Genome Institute (JGI-PGF)"/>
            <person name="Putnam N.H."/>
            <person name="Butts T."/>
            <person name="Ferrier D.E.K."/>
            <person name="Furlong R.F."/>
            <person name="Hellsten U."/>
            <person name="Kawashima T."/>
            <person name="Robinson-Rechavi M."/>
            <person name="Shoguchi E."/>
            <person name="Terry A."/>
            <person name="Yu J.-K."/>
            <person name="Benito-Gutierrez E.L."/>
            <person name="Dubchak I."/>
            <person name="Garcia-Fernandez J."/>
            <person name="Gibson-Brown J.J."/>
            <person name="Grigoriev I.V."/>
            <person name="Horton A.C."/>
            <person name="de Jong P.J."/>
            <person name="Jurka J."/>
            <person name="Kapitonov V.V."/>
            <person name="Kohara Y."/>
            <person name="Kuroki Y."/>
            <person name="Lindquist E."/>
            <person name="Lucas S."/>
            <person name="Osoegawa K."/>
            <person name="Pennacchio L.A."/>
            <person name="Salamov A.A."/>
            <person name="Satou Y."/>
            <person name="Sauka-Spengler T."/>
            <person name="Schmutz J."/>
            <person name="Shin-I T."/>
            <person name="Toyoda A."/>
            <person name="Bronner-Fraser M."/>
            <person name="Fujiyama A."/>
            <person name="Holland L.Z."/>
            <person name="Holland P.W.H."/>
            <person name="Satoh N."/>
            <person name="Rokhsar D.S."/>
        </authorList>
    </citation>
    <scope>NUCLEOTIDE SEQUENCE [LARGE SCALE GENOMIC DNA]</scope>
    <source>
        <strain evidence="11">S238N-H82</strain>
        <tissue evidence="11">Testes</tissue>
    </source>
</reference>
<dbReference type="Pfam" id="PF08205">
    <property type="entry name" value="C2-set_2"/>
    <property type="match status" value="1"/>
</dbReference>
<evidence type="ECO:0000313" key="11">
    <source>
        <dbReference type="EMBL" id="EEN54913.1"/>
    </source>
</evidence>
<feature type="region of interest" description="Disordered" evidence="8">
    <location>
        <begin position="705"/>
        <end position="749"/>
    </location>
</feature>
<gene>
    <name evidence="11" type="ORF">BRAFLDRAFT_107339</name>
</gene>
<evidence type="ECO:0000256" key="6">
    <source>
        <dbReference type="ARBA" id="ARBA00023180"/>
    </source>
</evidence>
<evidence type="ECO:0000256" key="2">
    <source>
        <dbReference type="ARBA" id="ARBA00022692"/>
    </source>
</evidence>
<feature type="region of interest" description="Disordered" evidence="8">
    <location>
        <begin position="576"/>
        <end position="608"/>
    </location>
</feature>
<dbReference type="InterPro" id="IPR013162">
    <property type="entry name" value="CD80_C2-set"/>
</dbReference>
<dbReference type="InterPro" id="IPR007110">
    <property type="entry name" value="Ig-like_dom"/>
</dbReference>
<keyword evidence="3 9" id="KW-1133">Transmembrane helix</keyword>
<accession>C3YXV4</accession>
<dbReference type="PANTHER" id="PTHR11640:SF164">
    <property type="entry name" value="MAM DOMAIN-CONTAINING GLYCOSYLPHOSPHATIDYLINOSITOL ANCHOR PROTEIN 1"/>
    <property type="match status" value="1"/>
</dbReference>
<dbReference type="eggNOG" id="KOG3510">
    <property type="taxonomic scope" value="Eukaryota"/>
</dbReference>
<dbReference type="SUPFAM" id="SSF48726">
    <property type="entry name" value="Immunoglobulin"/>
    <property type="match status" value="5"/>
</dbReference>
<keyword evidence="4 9" id="KW-0472">Membrane</keyword>
<dbReference type="SMART" id="SM00406">
    <property type="entry name" value="IGv"/>
    <property type="match status" value="2"/>
</dbReference>
<name>C3YXV4_BRAFL</name>
<feature type="domain" description="Ig-like" evidence="10">
    <location>
        <begin position="350"/>
        <end position="430"/>
    </location>
</feature>
<feature type="domain" description="Ig-like" evidence="10">
    <location>
        <begin position="30"/>
        <end position="155"/>
    </location>
</feature>
<dbReference type="EMBL" id="GG666563">
    <property type="protein sequence ID" value="EEN54913.1"/>
    <property type="molecule type" value="Genomic_DNA"/>
</dbReference>
<organism>
    <name type="scientific">Branchiostoma floridae</name>
    <name type="common">Florida lancelet</name>
    <name type="synonym">Amphioxus</name>
    <dbReference type="NCBI Taxonomy" id="7739"/>
    <lineage>
        <taxon>Eukaryota</taxon>
        <taxon>Metazoa</taxon>
        <taxon>Chordata</taxon>
        <taxon>Cephalochordata</taxon>
        <taxon>Leptocardii</taxon>
        <taxon>Amphioxiformes</taxon>
        <taxon>Branchiostomatidae</taxon>
        <taxon>Branchiostoma</taxon>
    </lineage>
</organism>
<dbReference type="Pfam" id="PF07686">
    <property type="entry name" value="V-set"/>
    <property type="match status" value="1"/>
</dbReference>
<dbReference type="InterPro" id="IPR003599">
    <property type="entry name" value="Ig_sub"/>
</dbReference>
<evidence type="ECO:0000256" key="5">
    <source>
        <dbReference type="ARBA" id="ARBA00023157"/>
    </source>
</evidence>
<dbReference type="SMART" id="SM00408">
    <property type="entry name" value="IGc2"/>
    <property type="match status" value="5"/>
</dbReference>
<dbReference type="AlphaFoldDB" id="C3YXV4"/>
<dbReference type="Gene3D" id="2.60.40.10">
    <property type="entry name" value="Immunoglobulins"/>
    <property type="match status" value="5"/>
</dbReference>
<evidence type="ECO:0000256" key="7">
    <source>
        <dbReference type="ARBA" id="ARBA00023319"/>
    </source>
</evidence>
<feature type="transmembrane region" description="Helical" evidence="9">
    <location>
        <begin position="542"/>
        <end position="566"/>
    </location>
</feature>
<keyword evidence="2 9" id="KW-0812">Transmembrane</keyword>
<dbReference type="InterPro" id="IPR003598">
    <property type="entry name" value="Ig_sub2"/>
</dbReference>
<dbReference type="PROSITE" id="PS50835">
    <property type="entry name" value="IG_LIKE"/>
    <property type="match status" value="5"/>
</dbReference>
<dbReference type="PANTHER" id="PTHR11640">
    <property type="entry name" value="NEPHRIN"/>
    <property type="match status" value="1"/>
</dbReference>
<evidence type="ECO:0000256" key="3">
    <source>
        <dbReference type="ARBA" id="ARBA00022989"/>
    </source>
</evidence>
<keyword evidence="7" id="KW-0393">Immunoglobulin domain</keyword>
<comment type="subcellular location">
    <subcellularLocation>
        <location evidence="1">Membrane</location>
        <topology evidence="1">Single-pass type I membrane protein</topology>
    </subcellularLocation>
</comment>
<dbReference type="GO" id="GO:0016020">
    <property type="term" value="C:membrane"/>
    <property type="evidence" value="ECO:0007669"/>
    <property type="project" value="UniProtKB-SubCell"/>
</dbReference>
<dbReference type="InterPro" id="IPR013106">
    <property type="entry name" value="Ig_V-set"/>
</dbReference>
<sequence>MNLRPRCDHTATLRSLCGFAETSLRPHCDPAISVASLRPRCDHTATLRSLCGFVDGAFYRRRPESKVALQGDTVSLVCAFNGLSSTSAVNWQGPPDNSIISNGRETYVSYKRHKIVGDPSRGDYNLQIKDVRVEDTGDYRCSTPSVSAAAHATLTVVVPMVGPPDITGAELPLTAGDELLLRCRSRGGFPPPRLTWYNGTHRFGSEDTAGDDEGGSVTLELFTARVSKWDDGANFTCVADQGFPDIVRTRAASRTLRIHYPPTVSVPSPSVHAREGQAVNLTCYVDANPKAAVTWQKLGGILPRQSIQRERSLQLLKVSKYDSGAYQCRADNRILPIGIGSIRLEVFYPPQIDSTLDNKVTVIYGNDDFSLSCFADGNPKPNIRWRRKDTSLYWENPLRFHRVRYDVEGTYQCVATSDGFPVVTKDVAIDVAGKPHIEARTSQVYVNQGDIAKFYCDVTSDPLPKSVAWLWRNSDGVESVVMETNNGVTMAEKTLGGTKTATLAIDHVTGDDEGIYICKAANMFGSDQREVRLIVKESTSSIIAIISISAVVVVLAAVTVIGVFVAKRKGLLCADEKPTTPALTPSRPVPPLPKYGRKPGHGTNDSGVEDLEMQEMDGTLKPRPPPRVDKDWTSIGLSYPRLAHSNTLPPYFTAVHLHLFHCTSLAHSNTLPPYSTVERQRPDGQDPRLSACIQEETSVAVAVEVEPPPHPPRDKKGPWRRQGGNSAALRAGNNHQAENMLNEIQADSL</sequence>
<evidence type="ECO:0000256" key="1">
    <source>
        <dbReference type="ARBA" id="ARBA00004479"/>
    </source>
</evidence>
<keyword evidence="5" id="KW-1015">Disulfide bond</keyword>
<evidence type="ECO:0000259" key="10">
    <source>
        <dbReference type="PROSITE" id="PS50835"/>
    </source>
</evidence>
<dbReference type="SMART" id="SM00409">
    <property type="entry name" value="IG"/>
    <property type="match status" value="5"/>
</dbReference>
<proteinExistence type="predicted"/>
<keyword evidence="6" id="KW-0325">Glycoprotein</keyword>